<evidence type="ECO:0000256" key="1">
    <source>
        <dbReference type="SAM" id="MobiDB-lite"/>
    </source>
</evidence>
<evidence type="ECO:0000313" key="2">
    <source>
        <dbReference type="EMBL" id="KAG2451259.1"/>
    </source>
</evidence>
<dbReference type="InterPro" id="IPR036188">
    <property type="entry name" value="FAD/NAD-bd_sf"/>
</dbReference>
<dbReference type="Proteomes" id="UP000613740">
    <property type="component" value="Unassembled WGS sequence"/>
</dbReference>
<dbReference type="PRINTS" id="PR00419">
    <property type="entry name" value="ADXRDTASE"/>
</dbReference>
<name>A0A835WNU7_9CHLO</name>
<dbReference type="Gene3D" id="3.30.70.1990">
    <property type="match status" value="1"/>
</dbReference>
<dbReference type="Gene3D" id="1.10.405.20">
    <property type="match status" value="1"/>
</dbReference>
<organism evidence="2 3">
    <name type="scientific">Chlamydomonas schloesseri</name>
    <dbReference type="NCBI Taxonomy" id="2026947"/>
    <lineage>
        <taxon>Eukaryota</taxon>
        <taxon>Viridiplantae</taxon>
        <taxon>Chlorophyta</taxon>
        <taxon>core chlorophytes</taxon>
        <taxon>Chlorophyceae</taxon>
        <taxon>CS clade</taxon>
        <taxon>Chlamydomonadales</taxon>
        <taxon>Chlamydomonadaceae</taxon>
        <taxon>Chlamydomonas</taxon>
    </lineage>
</organism>
<keyword evidence="3" id="KW-1185">Reference proteome</keyword>
<feature type="compositionally biased region" description="Gly residues" evidence="1">
    <location>
        <begin position="479"/>
        <end position="493"/>
    </location>
</feature>
<dbReference type="PANTHER" id="PTHR42923">
    <property type="entry name" value="PROTOPORPHYRINOGEN OXIDASE"/>
    <property type="match status" value="1"/>
</dbReference>
<dbReference type="PROSITE" id="PS51257">
    <property type="entry name" value="PROKAR_LIPOPROTEIN"/>
    <property type="match status" value="1"/>
</dbReference>
<feature type="compositionally biased region" description="Low complexity" evidence="1">
    <location>
        <begin position="468"/>
        <end position="478"/>
    </location>
</feature>
<dbReference type="GO" id="GO:0016491">
    <property type="term" value="F:oxidoreductase activity"/>
    <property type="evidence" value="ECO:0007669"/>
    <property type="project" value="TreeGrafter"/>
</dbReference>
<dbReference type="InterPro" id="IPR050464">
    <property type="entry name" value="Zeta_carotene_desat/Oxidored"/>
</dbReference>
<comment type="caution">
    <text evidence="2">The sequence shown here is derived from an EMBL/GenBank/DDBJ whole genome shotgun (WGS) entry which is preliminary data.</text>
</comment>
<proteinExistence type="predicted"/>
<dbReference type="AlphaFoldDB" id="A0A835WNU7"/>
<dbReference type="Pfam" id="PF13450">
    <property type="entry name" value="NAD_binding_8"/>
    <property type="match status" value="1"/>
</dbReference>
<evidence type="ECO:0000313" key="3">
    <source>
        <dbReference type="Proteomes" id="UP000613740"/>
    </source>
</evidence>
<reference evidence="2" key="1">
    <citation type="journal article" date="2020" name="bioRxiv">
        <title>Comparative genomics of Chlamydomonas.</title>
        <authorList>
            <person name="Craig R.J."/>
            <person name="Hasan A.R."/>
            <person name="Ness R.W."/>
            <person name="Keightley P.D."/>
        </authorList>
    </citation>
    <scope>NUCLEOTIDE SEQUENCE</scope>
    <source>
        <strain evidence="2">CCAP 11/173</strain>
    </source>
</reference>
<accession>A0A835WNU7</accession>
<evidence type="ECO:0008006" key="4">
    <source>
        <dbReference type="Google" id="ProtNLM"/>
    </source>
</evidence>
<gene>
    <name evidence="2" type="ORF">HYH02_003866</name>
</gene>
<feature type="region of interest" description="Disordered" evidence="1">
    <location>
        <begin position="460"/>
        <end position="500"/>
    </location>
</feature>
<dbReference type="Gene3D" id="3.50.50.60">
    <property type="entry name" value="FAD/NAD(P)-binding domain"/>
    <property type="match status" value="1"/>
</dbReference>
<protein>
    <recommendedName>
        <fullName evidence="4">Amine oxidase domain-containing protein</fullName>
    </recommendedName>
</protein>
<dbReference type="EMBL" id="JAEHOD010000008">
    <property type="protein sequence ID" value="KAG2451259.1"/>
    <property type="molecule type" value="Genomic_DNA"/>
</dbReference>
<dbReference type="OrthoDB" id="2019015at2759"/>
<sequence length="521" mass="57851">MGSSQSREPPKKQRVLVVGAGAAGTACAWSLSRFPERFEVEVWEALPVPGGVASSCKVKDGRHVINDQVQGGAPSYRHNLSLLQLFGFKPTPVHMRIAFGVGEKQWTNHSPSELTTRLQPEIERFGRLIRWISRLEPLFVFIPIDRVLKWFRFSHEFRYEMILPLVALFFGTGNQTPHVSAAVIARVFLDPDLRLFDYCPQRLLNSVPEMFAFPVLEDIWTTIARQSNFKLCCNRPLAKLVRTPGGGAVAMDAAGTSAAFDSVVFACDAETVLKTLSNPTWLERRLLGNVRYYTDYCLTHEDHDYMARKYDVRPAQRDNYFVRTYAGRDADKIEMSFNLSTYQPHLKEAGLDIYQTYYLDAKQKHLWSDKEVDPSKVLASRWMRQFAHTWTHFACWVPWGRFIQGTHNTYYAGSYTMVNTQEIAVMSGLAAAVRLGADYPFPHDPLAAKQMDTYLAVAHGASRPKQLQQQQQQAQAQRGGAGAGGSSTGGSGGSSSSSAAGVKGVVPLVAGAVSSSSGKPA</sequence>
<dbReference type="PANTHER" id="PTHR42923:SF20">
    <property type="entry name" value="FLAVIN-CONTAINING AMINE OXIDASEDEHYDROGENASE"/>
    <property type="match status" value="1"/>
</dbReference>
<dbReference type="SUPFAM" id="SSF51905">
    <property type="entry name" value="FAD/NAD(P)-binding domain"/>
    <property type="match status" value="1"/>
</dbReference>